<sequence>MQRPPDPAAWDQEIALAPRLDAVVLAAAGNRGRLREVSEAPYEALIPIEGRPMVAYVVEALAQARRVSGIVVVGPDPVVEAARKALGEPVGTRLKAVAPGARLIDNLERGLAEATTEHVLVVTSDIPLVKAHMVDDFVRRCEQSPEMQDVWYSIVERRMGEHRYPGVKRTWVKLADGSFTGGNVFVVRRDIVELTRPILTRAIEARKSPLTLARLLGLRAVVRFMLGRLTVAEAERRVGRMLDIRGKAVATPYAEIGIDVDKPSDLELARRFLGPPAQAGAGA</sequence>
<dbReference type="RefSeq" id="WP_324716322.1">
    <property type="nucleotide sequence ID" value="NZ_CP141615.1"/>
</dbReference>
<evidence type="ECO:0000259" key="2">
    <source>
        <dbReference type="Pfam" id="PF12804"/>
    </source>
</evidence>
<dbReference type="Proteomes" id="UP001332192">
    <property type="component" value="Chromosome"/>
</dbReference>
<dbReference type="InterPro" id="IPR029044">
    <property type="entry name" value="Nucleotide-diphossugar_trans"/>
</dbReference>
<name>A0ABZ1BW70_9FIRM</name>
<dbReference type="SUPFAM" id="SSF53448">
    <property type="entry name" value="Nucleotide-diphospho-sugar transferases"/>
    <property type="match status" value="1"/>
</dbReference>
<accession>A0ABZ1BW70</accession>
<reference evidence="3 4" key="1">
    <citation type="journal article" date="2024" name="Front. Microbiol.">
        <title>Novel thermophilic genera Geochorda gen. nov. and Carboxydochorda gen. nov. from the deep terrestrial subsurface reveal the ecophysiological diversity in the class Limnochordia.</title>
        <authorList>
            <person name="Karnachuk O.V."/>
            <person name="Lukina A.P."/>
            <person name="Avakyan M.R."/>
            <person name="Kadnikov V.V."/>
            <person name="Begmatov S."/>
            <person name="Beletsky A.V."/>
            <person name="Vlasova K.G."/>
            <person name="Novikov A.A."/>
            <person name="Shcherbakova V.A."/>
            <person name="Mardanov A.V."/>
            <person name="Ravin N.V."/>
        </authorList>
    </citation>
    <scope>NUCLEOTIDE SEQUENCE [LARGE SCALE GENOMIC DNA]</scope>
    <source>
        <strain evidence="3 4">L945</strain>
    </source>
</reference>
<keyword evidence="1 3" id="KW-0808">Transferase</keyword>
<keyword evidence="4" id="KW-1185">Reference proteome</keyword>
<evidence type="ECO:0000313" key="3">
    <source>
        <dbReference type="EMBL" id="WRP17050.1"/>
    </source>
</evidence>
<dbReference type="Gene3D" id="3.90.550.10">
    <property type="entry name" value="Spore Coat Polysaccharide Biosynthesis Protein SpsA, Chain A"/>
    <property type="match status" value="1"/>
</dbReference>
<feature type="domain" description="MobA-like NTP transferase" evidence="2">
    <location>
        <begin position="33"/>
        <end position="156"/>
    </location>
</feature>
<dbReference type="EMBL" id="CP141615">
    <property type="protein sequence ID" value="WRP17050.1"/>
    <property type="molecule type" value="Genomic_DNA"/>
</dbReference>
<dbReference type="PANTHER" id="PTHR19136:SF81">
    <property type="entry name" value="MOLYBDENUM COFACTOR GUANYLYLTRANSFERASE"/>
    <property type="match status" value="1"/>
</dbReference>
<evidence type="ECO:0000313" key="4">
    <source>
        <dbReference type="Proteomes" id="UP001332192"/>
    </source>
</evidence>
<dbReference type="PANTHER" id="PTHR19136">
    <property type="entry name" value="MOLYBDENUM COFACTOR GUANYLYLTRANSFERASE"/>
    <property type="match status" value="1"/>
</dbReference>
<dbReference type="GO" id="GO:0016740">
    <property type="term" value="F:transferase activity"/>
    <property type="evidence" value="ECO:0007669"/>
    <property type="project" value="UniProtKB-KW"/>
</dbReference>
<protein>
    <submittedName>
        <fullName evidence="3">NTP transferase domain-containing protein</fullName>
    </submittedName>
</protein>
<organism evidence="3 4">
    <name type="scientific">Carboxydichorda subterranea</name>
    <dbReference type="NCBI Taxonomy" id="3109565"/>
    <lineage>
        <taxon>Bacteria</taxon>
        <taxon>Bacillati</taxon>
        <taxon>Bacillota</taxon>
        <taxon>Limnochordia</taxon>
        <taxon>Limnochordales</taxon>
        <taxon>Geochordaceae</taxon>
        <taxon>Carboxydichorda</taxon>
    </lineage>
</organism>
<evidence type="ECO:0000256" key="1">
    <source>
        <dbReference type="ARBA" id="ARBA00022679"/>
    </source>
</evidence>
<dbReference type="InterPro" id="IPR025877">
    <property type="entry name" value="MobA-like_NTP_Trfase"/>
</dbReference>
<gene>
    <name evidence="3" type="ORF">U7230_13325</name>
</gene>
<proteinExistence type="predicted"/>
<dbReference type="Pfam" id="PF12804">
    <property type="entry name" value="NTP_transf_3"/>
    <property type="match status" value="1"/>
</dbReference>